<dbReference type="AlphaFoldDB" id="A0A4Y2KDK9"/>
<evidence type="ECO:0000256" key="1">
    <source>
        <dbReference type="SAM" id="MobiDB-lite"/>
    </source>
</evidence>
<name>A0A4Y2KDK9_ARAVE</name>
<reference evidence="2 3" key="1">
    <citation type="journal article" date="2019" name="Sci. Rep.">
        <title>Orb-weaving spider Araneus ventricosus genome elucidates the spidroin gene catalogue.</title>
        <authorList>
            <person name="Kono N."/>
            <person name="Nakamura H."/>
            <person name="Ohtoshi R."/>
            <person name="Moran D.A.P."/>
            <person name="Shinohara A."/>
            <person name="Yoshida Y."/>
            <person name="Fujiwara M."/>
            <person name="Mori M."/>
            <person name="Tomita M."/>
            <person name="Arakawa K."/>
        </authorList>
    </citation>
    <scope>NUCLEOTIDE SEQUENCE [LARGE SCALE GENOMIC DNA]</scope>
</reference>
<evidence type="ECO:0000313" key="2">
    <source>
        <dbReference type="EMBL" id="GBM99472.1"/>
    </source>
</evidence>
<dbReference type="OrthoDB" id="6435991at2759"/>
<organism evidence="2 3">
    <name type="scientific">Araneus ventricosus</name>
    <name type="common">Orbweaver spider</name>
    <name type="synonym">Epeira ventricosa</name>
    <dbReference type="NCBI Taxonomy" id="182803"/>
    <lineage>
        <taxon>Eukaryota</taxon>
        <taxon>Metazoa</taxon>
        <taxon>Ecdysozoa</taxon>
        <taxon>Arthropoda</taxon>
        <taxon>Chelicerata</taxon>
        <taxon>Arachnida</taxon>
        <taxon>Araneae</taxon>
        <taxon>Araneomorphae</taxon>
        <taxon>Entelegynae</taxon>
        <taxon>Araneoidea</taxon>
        <taxon>Araneidae</taxon>
        <taxon>Araneus</taxon>
    </lineage>
</organism>
<dbReference type="Pfam" id="PF03564">
    <property type="entry name" value="DUF1759"/>
    <property type="match status" value="1"/>
</dbReference>
<sequence>MIRRYYKSKEYSEDPDFVASVLITAVSDSKQKEERKIREDEEKKRHEEGRRLRHELELARLQFQTVTAGQSETQMFVQEAIGVKKKFHLPKLEFRQFSGNVKDWLPFWNEFEHIHKDADIAPESKFQYLVQATVSGSRAREVVESFPTTGASYGKAVES</sequence>
<evidence type="ECO:0000313" key="3">
    <source>
        <dbReference type="Proteomes" id="UP000499080"/>
    </source>
</evidence>
<proteinExistence type="predicted"/>
<feature type="compositionally biased region" description="Basic and acidic residues" evidence="1">
    <location>
        <begin position="29"/>
        <end position="49"/>
    </location>
</feature>
<feature type="region of interest" description="Disordered" evidence="1">
    <location>
        <begin position="28"/>
        <end position="49"/>
    </location>
</feature>
<keyword evidence="3" id="KW-1185">Reference proteome</keyword>
<comment type="caution">
    <text evidence="2">The sequence shown here is derived from an EMBL/GenBank/DDBJ whole genome shotgun (WGS) entry which is preliminary data.</text>
</comment>
<gene>
    <name evidence="2" type="ORF">AVEN_152234_1</name>
</gene>
<accession>A0A4Y2KDK9</accession>
<dbReference type="EMBL" id="BGPR01004420">
    <property type="protein sequence ID" value="GBM99472.1"/>
    <property type="molecule type" value="Genomic_DNA"/>
</dbReference>
<dbReference type="InterPro" id="IPR005312">
    <property type="entry name" value="DUF1759"/>
</dbReference>
<dbReference type="Proteomes" id="UP000499080">
    <property type="component" value="Unassembled WGS sequence"/>
</dbReference>
<protein>
    <submittedName>
        <fullName evidence="2">Uncharacterized protein</fullName>
    </submittedName>
</protein>